<evidence type="ECO:0000256" key="5">
    <source>
        <dbReference type="ARBA" id="ARBA00023163"/>
    </source>
</evidence>
<accession>A0AAE4Z6U5</accession>
<dbReference type="AlphaFoldDB" id="A0AAE4Z6U5"/>
<reference evidence="8 9" key="1">
    <citation type="submission" date="2020-01" db="EMBL/GenBank/DDBJ databases">
        <title>Genomes assembled from Gulf of Kutch pelagic sediment metagenomes.</title>
        <authorList>
            <person name="Chandrashekar M."/>
            <person name="Mahajan M.S."/>
            <person name="Dave K.J."/>
            <person name="Vatsa P."/>
            <person name="Nathani N.M."/>
        </authorList>
    </citation>
    <scope>NUCLEOTIDE SEQUENCE [LARGE SCALE GENOMIC DNA]</scope>
    <source>
        <strain evidence="8">KS3-K002</strain>
    </source>
</reference>
<comment type="caution">
    <text evidence="8">The sequence shown here is derived from an EMBL/GenBank/DDBJ whole genome shotgun (WGS) entry which is preliminary data.</text>
</comment>
<keyword evidence="3" id="KW-0731">Sigma factor</keyword>
<sequence length="188" mass="21917">MNDEEIQSLATAFRRGQERAFQTLVESLSRTLIAMAYRYTGDWEWARDLTQDTWVRVYERIERFDPDRSFLAWLMTVHRNLCLSHLRRAWVRLETAPGDEELGAWPTASEPAGPEEELERREFHRQLLIAMDSLSEGQRQIFARVDLEGRDQKDVARELGIKNGTVRAALHFARRRLATVLSGMEETP</sequence>
<dbReference type="InterPro" id="IPR036388">
    <property type="entry name" value="WH-like_DNA-bd_sf"/>
</dbReference>
<evidence type="ECO:0000313" key="9">
    <source>
        <dbReference type="Proteomes" id="UP000702544"/>
    </source>
</evidence>
<organism evidence="8 9">
    <name type="scientific">Candidatus Kutchimonas denitrificans</name>
    <dbReference type="NCBI Taxonomy" id="3056748"/>
    <lineage>
        <taxon>Bacteria</taxon>
        <taxon>Pseudomonadati</taxon>
        <taxon>Gemmatimonadota</taxon>
        <taxon>Gemmatimonadia</taxon>
        <taxon>Candidatus Palauibacterales</taxon>
        <taxon>Candidatus Palauibacteraceae</taxon>
        <taxon>Candidatus Kutchimonas</taxon>
    </lineage>
</organism>
<dbReference type="InterPro" id="IPR007627">
    <property type="entry name" value="RNA_pol_sigma70_r2"/>
</dbReference>
<dbReference type="InterPro" id="IPR013325">
    <property type="entry name" value="RNA_pol_sigma_r2"/>
</dbReference>
<evidence type="ECO:0000313" key="8">
    <source>
        <dbReference type="EMBL" id="NIR74678.1"/>
    </source>
</evidence>
<evidence type="ECO:0000256" key="1">
    <source>
        <dbReference type="ARBA" id="ARBA00010641"/>
    </source>
</evidence>
<evidence type="ECO:0000259" key="7">
    <source>
        <dbReference type="Pfam" id="PF08281"/>
    </source>
</evidence>
<gene>
    <name evidence="8" type="ORF">GWO12_06145</name>
</gene>
<dbReference type="InterPro" id="IPR013249">
    <property type="entry name" value="RNA_pol_sigma70_r4_t2"/>
</dbReference>
<dbReference type="SUPFAM" id="SSF88659">
    <property type="entry name" value="Sigma3 and sigma4 domains of RNA polymerase sigma factors"/>
    <property type="match status" value="1"/>
</dbReference>
<evidence type="ECO:0000259" key="6">
    <source>
        <dbReference type="Pfam" id="PF04542"/>
    </source>
</evidence>
<name>A0AAE4Z6U5_9BACT</name>
<dbReference type="InterPro" id="IPR014284">
    <property type="entry name" value="RNA_pol_sigma-70_dom"/>
</dbReference>
<dbReference type="GO" id="GO:0016987">
    <property type="term" value="F:sigma factor activity"/>
    <property type="evidence" value="ECO:0007669"/>
    <property type="project" value="UniProtKB-KW"/>
</dbReference>
<dbReference type="PANTHER" id="PTHR43133:SF8">
    <property type="entry name" value="RNA POLYMERASE SIGMA FACTOR HI_1459-RELATED"/>
    <property type="match status" value="1"/>
</dbReference>
<dbReference type="Gene3D" id="1.10.1740.10">
    <property type="match status" value="1"/>
</dbReference>
<evidence type="ECO:0000256" key="3">
    <source>
        <dbReference type="ARBA" id="ARBA00023082"/>
    </source>
</evidence>
<feature type="domain" description="RNA polymerase sigma-70 region 2" evidence="6">
    <location>
        <begin position="24"/>
        <end position="90"/>
    </location>
</feature>
<dbReference type="GO" id="GO:0006352">
    <property type="term" value="P:DNA-templated transcription initiation"/>
    <property type="evidence" value="ECO:0007669"/>
    <property type="project" value="InterPro"/>
</dbReference>
<dbReference type="PANTHER" id="PTHR43133">
    <property type="entry name" value="RNA POLYMERASE ECF-TYPE SIGMA FACTO"/>
    <property type="match status" value="1"/>
</dbReference>
<dbReference type="Pfam" id="PF08281">
    <property type="entry name" value="Sigma70_r4_2"/>
    <property type="match status" value="1"/>
</dbReference>
<dbReference type="Gene3D" id="1.10.10.10">
    <property type="entry name" value="Winged helix-like DNA-binding domain superfamily/Winged helix DNA-binding domain"/>
    <property type="match status" value="1"/>
</dbReference>
<keyword evidence="4" id="KW-0238">DNA-binding</keyword>
<dbReference type="EMBL" id="JAACAK010000047">
    <property type="protein sequence ID" value="NIR74678.1"/>
    <property type="molecule type" value="Genomic_DNA"/>
</dbReference>
<feature type="domain" description="RNA polymerase sigma factor 70 region 4 type 2" evidence="7">
    <location>
        <begin position="126"/>
        <end position="177"/>
    </location>
</feature>
<dbReference type="Pfam" id="PF04542">
    <property type="entry name" value="Sigma70_r2"/>
    <property type="match status" value="1"/>
</dbReference>
<comment type="similarity">
    <text evidence="1">Belongs to the sigma-70 factor family. ECF subfamily.</text>
</comment>
<dbReference type="NCBIfam" id="TIGR02937">
    <property type="entry name" value="sigma70-ECF"/>
    <property type="match status" value="1"/>
</dbReference>
<dbReference type="InterPro" id="IPR013324">
    <property type="entry name" value="RNA_pol_sigma_r3/r4-like"/>
</dbReference>
<dbReference type="Proteomes" id="UP000702544">
    <property type="component" value="Unassembled WGS sequence"/>
</dbReference>
<dbReference type="InterPro" id="IPR039425">
    <property type="entry name" value="RNA_pol_sigma-70-like"/>
</dbReference>
<dbReference type="GO" id="GO:0003677">
    <property type="term" value="F:DNA binding"/>
    <property type="evidence" value="ECO:0007669"/>
    <property type="project" value="UniProtKB-KW"/>
</dbReference>
<evidence type="ECO:0000256" key="2">
    <source>
        <dbReference type="ARBA" id="ARBA00023015"/>
    </source>
</evidence>
<keyword evidence="2" id="KW-0805">Transcription regulation</keyword>
<dbReference type="SUPFAM" id="SSF88946">
    <property type="entry name" value="Sigma2 domain of RNA polymerase sigma factors"/>
    <property type="match status" value="1"/>
</dbReference>
<evidence type="ECO:0000256" key="4">
    <source>
        <dbReference type="ARBA" id="ARBA00023125"/>
    </source>
</evidence>
<proteinExistence type="inferred from homology"/>
<protein>
    <submittedName>
        <fullName evidence="8">Sigma-70 family RNA polymerase sigma factor</fullName>
    </submittedName>
</protein>
<keyword evidence="5" id="KW-0804">Transcription</keyword>